<dbReference type="Proteomes" id="UP000289238">
    <property type="component" value="Unassembled WGS sequence"/>
</dbReference>
<protein>
    <recommendedName>
        <fullName evidence="3">DUF2851 family protein</fullName>
    </recommendedName>
</protein>
<sequence>MKESLLHYLWKFRKLGASPLSSPLVTTSGEIITVINTGIHNHQSGPDFFSAQLRIGEQLWAGNVEIHVKSSDWYLHNHENDVAYSNVILHVVWEEDCEVFNRSNQAIPTLTLKDRIDPPLLINYQKLLEAKSYNFINCEKQFAEVDTIIINNWLERIYFERLERKVIGVDHLLEVKKGDWEAVLFTMLARNFGTVINADAFEELAEALNIKTIRKLTQSSGELEAVSFGICGFLNEIEHLDSQTQSWKETYTYAKAKYNFKPTLQHRIEFFKLRPPNFPTIRLSQLARLYEKNESLFSKIITVSNRKEFHKLFNITTSEYWSTHYNFKKLHKKRVKKLTTSFIDLLLINTLLPLKFAYARAKGVTKEDDLLKLVRSIPSEKNTIVTGFQELQNFKNDALHSQAFIELKKNYCNKNRCLSCQIGNFILNKT</sequence>
<organism evidence="1 2">
    <name type="scientific">Leeuwenhoekiella aequorea</name>
    <dbReference type="NCBI Taxonomy" id="283736"/>
    <lineage>
        <taxon>Bacteria</taxon>
        <taxon>Pseudomonadati</taxon>
        <taxon>Bacteroidota</taxon>
        <taxon>Flavobacteriia</taxon>
        <taxon>Flavobacteriales</taxon>
        <taxon>Flavobacteriaceae</taxon>
        <taxon>Leeuwenhoekiella</taxon>
    </lineage>
</organism>
<dbReference type="AlphaFoldDB" id="A0A4Q0PDQ6"/>
<dbReference type="RefSeq" id="WP_128756689.1">
    <property type="nucleotide sequence ID" value="NZ_QOVM01000001.1"/>
</dbReference>
<dbReference type="EMBL" id="QOVM01000001">
    <property type="protein sequence ID" value="RXG24983.1"/>
    <property type="molecule type" value="Genomic_DNA"/>
</dbReference>
<proteinExistence type="predicted"/>
<dbReference type="Pfam" id="PF11013">
    <property type="entry name" value="DUF2851"/>
    <property type="match status" value="1"/>
</dbReference>
<evidence type="ECO:0000313" key="2">
    <source>
        <dbReference type="Proteomes" id="UP000289238"/>
    </source>
</evidence>
<dbReference type="OrthoDB" id="1005072at2"/>
<evidence type="ECO:0008006" key="3">
    <source>
        <dbReference type="Google" id="ProtNLM"/>
    </source>
</evidence>
<dbReference type="InterPro" id="IPR021272">
    <property type="entry name" value="DUF2851"/>
</dbReference>
<keyword evidence="2" id="KW-1185">Reference proteome</keyword>
<reference evidence="1 2" key="1">
    <citation type="submission" date="2018-07" db="EMBL/GenBank/DDBJ databases">
        <title>Leeuwenhoekiella genomics.</title>
        <authorList>
            <person name="Tahon G."/>
            <person name="Willems A."/>
        </authorList>
    </citation>
    <scope>NUCLEOTIDE SEQUENCE [LARGE SCALE GENOMIC DNA]</scope>
    <source>
        <strain evidence="1 2">LMG 22550</strain>
    </source>
</reference>
<comment type="caution">
    <text evidence="1">The sequence shown here is derived from an EMBL/GenBank/DDBJ whole genome shotgun (WGS) entry which is preliminary data.</text>
</comment>
<evidence type="ECO:0000313" key="1">
    <source>
        <dbReference type="EMBL" id="RXG24983.1"/>
    </source>
</evidence>
<name>A0A4Q0PDQ6_9FLAO</name>
<accession>A0A4Q0PDQ6</accession>
<gene>
    <name evidence="1" type="ORF">DSM00_779</name>
</gene>